<dbReference type="GO" id="GO:0005886">
    <property type="term" value="C:plasma membrane"/>
    <property type="evidence" value="ECO:0007669"/>
    <property type="project" value="UniProtKB-SubCell"/>
</dbReference>
<feature type="transmembrane region" description="Helical" evidence="6">
    <location>
        <begin position="191"/>
        <end position="210"/>
    </location>
</feature>
<feature type="transmembrane region" description="Helical" evidence="6">
    <location>
        <begin position="33"/>
        <end position="54"/>
    </location>
</feature>
<dbReference type="GO" id="GO:0022857">
    <property type="term" value="F:transmembrane transporter activity"/>
    <property type="evidence" value="ECO:0007669"/>
    <property type="project" value="InterPro"/>
</dbReference>
<dbReference type="Proteomes" id="UP000184114">
    <property type="component" value="Unassembled WGS sequence"/>
</dbReference>
<evidence type="ECO:0000313" key="8">
    <source>
        <dbReference type="Proteomes" id="UP000184114"/>
    </source>
</evidence>
<dbReference type="EMBL" id="FQTY01000005">
    <property type="protein sequence ID" value="SHE69761.1"/>
    <property type="molecule type" value="Genomic_DNA"/>
</dbReference>
<dbReference type="AlphaFoldDB" id="A0A1M4VL45"/>
<evidence type="ECO:0000256" key="4">
    <source>
        <dbReference type="ARBA" id="ARBA00022989"/>
    </source>
</evidence>
<proteinExistence type="predicted"/>
<keyword evidence="2" id="KW-1003">Cell membrane</keyword>
<keyword evidence="8" id="KW-1185">Reference proteome</keyword>
<feature type="transmembrane region" description="Helical" evidence="6">
    <location>
        <begin position="92"/>
        <end position="111"/>
    </location>
</feature>
<dbReference type="PANTHER" id="PTHR43370:SF1">
    <property type="entry name" value="GUANOSINE ABC TRANSPORTER PERMEASE PROTEIN NUPQ"/>
    <property type="match status" value="1"/>
</dbReference>
<evidence type="ECO:0000256" key="6">
    <source>
        <dbReference type="SAM" id="Phobius"/>
    </source>
</evidence>
<dbReference type="InterPro" id="IPR001851">
    <property type="entry name" value="ABC_transp_permease"/>
</dbReference>
<name>A0A1M4VL45_9FIRM</name>
<keyword evidence="3 6" id="KW-0812">Transmembrane</keyword>
<feature type="transmembrane region" description="Helical" evidence="6">
    <location>
        <begin position="265"/>
        <end position="287"/>
    </location>
</feature>
<feature type="transmembrane region" description="Helical" evidence="6">
    <location>
        <begin position="6"/>
        <end position="26"/>
    </location>
</feature>
<evidence type="ECO:0000256" key="2">
    <source>
        <dbReference type="ARBA" id="ARBA00022475"/>
    </source>
</evidence>
<accession>A0A1M4VL45</accession>
<sequence length="305" mass="33060">MEYLISILSATLRLTTPIAFATLGAVTMELSGINALATEGIMLSGAFGAVIGSWLFNNPWMGIIFAILFSVIVALIRSYLCIEHQANHTVSGVGVNILVSGFTAMLLKIIWNMDGKSDVVKNLNPWSVPFIGNIPIIGDVFGKQNPLVYLLFPTLIIVWYLIKKTSFGLRLMTAGEHPEVLSSLGLSVSRYRYLATILGASLIGMGGAYLSIGQLSFFSQDMTSGRGYMALAACVFGKWSPVGAFGGALLFGFADAMQMRLQTSVRYTQFIQMIPYVLTILVLSSFVKKSVQPPAASGKPYKEQQ</sequence>
<dbReference type="PANTHER" id="PTHR43370">
    <property type="entry name" value="SUGAR ABC TRANSPORTER INTEGRAL MEMBRANE PROTEIN-RELATED"/>
    <property type="match status" value="1"/>
</dbReference>
<evidence type="ECO:0000313" key="7">
    <source>
        <dbReference type="EMBL" id="SHE69761.1"/>
    </source>
</evidence>
<evidence type="ECO:0000256" key="1">
    <source>
        <dbReference type="ARBA" id="ARBA00004651"/>
    </source>
</evidence>
<feature type="transmembrane region" description="Helical" evidence="6">
    <location>
        <begin position="60"/>
        <end position="80"/>
    </location>
</feature>
<dbReference type="GeneID" id="90993757"/>
<feature type="transmembrane region" description="Helical" evidence="6">
    <location>
        <begin position="230"/>
        <end position="253"/>
    </location>
</feature>
<dbReference type="STRING" id="1123404.SAMN02745784_01515"/>
<keyword evidence="5 6" id="KW-0472">Membrane</keyword>
<reference evidence="8" key="1">
    <citation type="submission" date="2016-11" db="EMBL/GenBank/DDBJ databases">
        <authorList>
            <person name="Varghese N."/>
            <person name="Submissions S."/>
        </authorList>
    </citation>
    <scope>NUCLEOTIDE SEQUENCE [LARGE SCALE GENOMIC DNA]</scope>
    <source>
        <strain evidence="8">DSM 18095</strain>
    </source>
</reference>
<keyword evidence="7" id="KW-0762">Sugar transport</keyword>
<keyword evidence="7" id="KW-0813">Transport</keyword>
<dbReference type="RefSeq" id="WP_072974955.1">
    <property type="nucleotide sequence ID" value="NZ_FQTY01000005.1"/>
</dbReference>
<dbReference type="CDD" id="cd06580">
    <property type="entry name" value="TM_PBP1_transp_TpRbsC_like"/>
    <property type="match status" value="1"/>
</dbReference>
<evidence type="ECO:0000256" key="5">
    <source>
        <dbReference type="ARBA" id="ARBA00023136"/>
    </source>
</evidence>
<protein>
    <submittedName>
        <fullName evidence="7">Simple sugar transport system permease protein</fullName>
    </submittedName>
</protein>
<comment type="subcellular location">
    <subcellularLocation>
        <location evidence="1">Cell membrane</location>
        <topology evidence="1">Multi-pass membrane protein</topology>
    </subcellularLocation>
</comment>
<evidence type="ECO:0000256" key="3">
    <source>
        <dbReference type="ARBA" id="ARBA00022692"/>
    </source>
</evidence>
<organism evidence="7 8">
    <name type="scientific">Tissierella praeacuta DSM 18095</name>
    <dbReference type="NCBI Taxonomy" id="1123404"/>
    <lineage>
        <taxon>Bacteria</taxon>
        <taxon>Bacillati</taxon>
        <taxon>Bacillota</taxon>
        <taxon>Tissierellia</taxon>
        <taxon>Tissierellales</taxon>
        <taxon>Tissierellaceae</taxon>
        <taxon>Tissierella</taxon>
    </lineage>
</organism>
<keyword evidence="4 6" id="KW-1133">Transmembrane helix</keyword>
<feature type="transmembrane region" description="Helical" evidence="6">
    <location>
        <begin position="146"/>
        <end position="162"/>
    </location>
</feature>
<gene>
    <name evidence="7" type="ORF">SAMN02745784_01515</name>
</gene>
<dbReference type="Pfam" id="PF02653">
    <property type="entry name" value="BPD_transp_2"/>
    <property type="match status" value="1"/>
</dbReference>